<dbReference type="Pfam" id="PF11955">
    <property type="entry name" value="PORR"/>
    <property type="match status" value="1"/>
</dbReference>
<evidence type="ECO:0000259" key="2">
    <source>
        <dbReference type="Pfam" id="PF11955"/>
    </source>
</evidence>
<dbReference type="Proteomes" id="UP000825935">
    <property type="component" value="Chromosome 25"/>
</dbReference>
<dbReference type="AlphaFoldDB" id="A0A8T2RRM4"/>
<protein>
    <recommendedName>
        <fullName evidence="2">PORR domain-containing protein</fullName>
    </recommendedName>
</protein>
<dbReference type="OMA" id="CAVIHEM"/>
<keyword evidence="4" id="KW-1185">Reference proteome</keyword>
<dbReference type="PANTHER" id="PTHR31476:SF4">
    <property type="entry name" value="PROTEIN WHAT'S THIS FACTOR 1 HOMOLOG, CHLOROPLASTIC"/>
    <property type="match status" value="1"/>
</dbReference>
<dbReference type="OrthoDB" id="2019558at2759"/>
<evidence type="ECO:0000256" key="1">
    <source>
        <dbReference type="SAM" id="MobiDB-lite"/>
    </source>
</evidence>
<feature type="compositionally biased region" description="Acidic residues" evidence="1">
    <location>
        <begin position="400"/>
        <end position="428"/>
    </location>
</feature>
<dbReference type="GO" id="GO:0003723">
    <property type="term" value="F:RNA binding"/>
    <property type="evidence" value="ECO:0007669"/>
    <property type="project" value="InterPro"/>
</dbReference>
<feature type="compositionally biased region" description="Basic and acidic residues" evidence="1">
    <location>
        <begin position="433"/>
        <end position="446"/>
    </location>
</feature>
<feature type="region of interest" description="Disordered" evidence="1">
    <location>
        <begin position="400"/>
        <end position="476"/>
    </location>
</feature>
<dbReference type="PANTHER" id="PTHR31476">
    <property type="entry name" value="PROTEIN WHAT'S THIS FACTOR 1 HOMOLOG, CHLOROPLASTIC"/>
    <property type="match status" value="1"/>
</dbReference>
<gene>
    <name evidence="3" type="ORF">KP509_25G074200</name>
</gene>
<organism evidence="3 4">
    <name type="scientific">Ceratopteris richardii</name>
    <name type="common">Triangle waterfern</name>
    <dbReference type="NCBI Taxonomy" id="49495"/>
    <lineage>
        <taxon>Eukaryota</taxon>
        <taxon>Viridiplantae</taxon>
        <taxon>Streptophyta</taxon>
        <taxon>Embryophyta</taxon>
        <taxon>Tracheophyta</taxon>
        <taxon>Polypodiopsida</taxon>
        <taxon>Polypodiidae</taxon>
        <taxon>Polypodiales</taxon>
        <taxon>Pteridineae</taxon>
        <taxon>Pteridaceae</taxon>
        <taxon>Parkerioideae</taxon>
        <taxon>Ceratopteris</taxon>
    </lineage>
</organism>
<feature type="domain" description="PORR" evidence="2">
    <location>
        <begin position="70"/>
        <end position="395"/>
    </location>
</feature>
<dbReference type="InterPro" id="IPR045040">
    <property type="entry name" value="PORR_fam"/>
</dbReference>
<accession>A0A8T2RRM4</accession>
<evidence type="ECO:0000313" key="3">
    <source>
        <dbReference type="EMBL" id="KAH7299129.1"/>
    </source>
</evidence>
<sequence length="497" mass="57967">MAVCVRESFYTHVSCRSARMIISPPPSSSYSLSFTKAFENPLLSSLSCQNYIQQEKQKPFDISARIQWQKDKALDEVIQRNKKVKFVMKLKELLAKEPGMCMSLRELGKKRKKLGLEKSRRLVTLLKRYSAIFEMFEEGASNMYFRLSPTAEELFLEEQKLKAEMESVLVNKIRKLLMMSIDKTLLLYKISHMKRDLGLPDDFKVNLVEKYPQFFKVVELQSGPALELTSWDPELAVSAWERNVEDGSVMFNVKNKPLKQVGKRRYPRKFHFKQKDIVSLRKFHDMSYFSPYSEFAHLEPTSREAEKHACAVVHEILSMTLEKRLNIDFLTHFRRDYRFSQQIHGMLVRHPELFYVSLKGDRNSVFLREAYRGSELIKKDPLVLLKDKLRDLVMQDFMELGENDDDDDDDDNDDDDDIDDDDVDDFSEINDVVDNKGDIPDREPSDVRLNVDFNEAEEQSVSDNQDSGKQMPRRPLHLLQREQEMAAAAAAASVDRW</sequence>
<reference evidence="3" key="1">
    <citation type="submission" date="2021-08" db="EMBL/GenBank/DDBJ databases">
        <title>WGS assembly of Ceratopteris richardii.</title>
        <authorList>
            <person name="Marchant D.B."/>
            <person name="Chen G."/>
            <person name="Jenkins J."/>
            <person name="Shu S."/>
            <person name="Leebens-Mack J."/>
            <person name="Grimwood J."/>
            <person name="Schmutz J."/>
            <person name="Soltis P."/>
            <person name="Soltis D."/>
            <person name="Chen Z.-H."/>
        </authorList>
    </citation>
    <scope>NUCLEOTIDE SEQUENCE</scope>
    <source>
        <strain evidence="3">Whitten #5841</strain>
        <tissue evidence="3">Leaf</tissue>
    </source>
</reference>
<name>A0A8T2RRM4_CERRI</name>
<comment type="caution">
    <text evidence="3">The sequence shown here is derived from an EMBL/GenBank/DDBJ whole genome shotgun (WGS) entry which is preliminary data.</text>
</comment>
<proteinExistence type="predicted"/>
<dbReference type="EMBL" id="CM035430">
    <property type="protein sequence ID" value="KAH7299129.1"/>
    <property type="molecule type" value="Genomic_DNA"/>
</dbReference>
<evidence type="ECO:0000313" key="4">
    <source>
        <dbReference type="Proteomes" id="UP000825935"/>
    </source>
</evidence>
<dbReference type="InterPro" id="IPR021099">
    <property type="entry name" value="PORR_domain"/>
</dbReference>